<dbReference type="AlphaFoldDB" id="A0A1H2XD85"/>
<dbReference type="InterPro" id="IPR013343">
    <property type="entry name" value="CRISPR-assoc_prot_Cas4"/>
</dbReference>
<gene>
    <name evidence="11" type="ORF">SAMN05660923_01409</name>
</gene>
<evidence type="ECO:0000313" key="11">
    <source>
        <dbReference type="EMBL" id="SDW90706.1"/>
    </source>
</evidence>
<dbReference type="Gene3D" id="3.90.320.10">
    <property type="match status" value="1"/>
</dbReference>
<dbReference type="GO" id="GO:0051536">
    <property type="term" value="F:iron-sulfur cluster binding"/>
    <property type="evidence" value="ECO:0007669"/>
    <property type="project" value="UniProtKB-KW"/>
</dbReference>
<evidence type="ECO:0000256" key="3">
    <source>
        <dbReference type="ARBA" id="ARBA00022801"/>
    </source>
</evidence>
<evidence type="ECO:0000259" key="10">
    <source>
        <dbReference type="Pfam" id="PF01930"/>
    </source>
</evidence>
<sequence>MEEIRVTGTMIWYYYICKREVWLLAHGIEADQENPFIDIGRFLQESTYRREKKEISLENIKIDIIKRKDGQVVIGEVKKSSKFKESARMQLAYYLYELEKRGIIASGYLMFPKERRREEIILTDSLKRELDAVSEAIKRIINSDKPEPIYKNTYCTNCGYNEFCWA</sequence>
<dbReference type="InterPro" id="IPR022765">
    <property type="entry name" value="Dna2/Cas4_DUF83"/>
</dbReference>
<comment type="function">
    <text evidence="9">CRISPR (clustered regularly interspaced short palindromic repeat) is an adaptive immune system that provides protection against mobile genetic elements (viruses, transposable elements and conjugative plasmids). CRISPR clusters contain sequences complementary to antecedent mobile elements and target invading nucleic acids. CRISPR clusters are transcribed and processed into CRISPR RNA (crRNA).</text>
</comment>
<evidence type="ECO:0000256" key="9">
    <source>
        <dbReference type="RuleBase" id="RU365022"/>
    </source>
</evidence>
<accession>A0A1H2XD85</accession>
<feature type="domain" description="DUF83" evidence="10">
    <location>
        <begin position="7"/>
        <end position="166"/>
    </location>
</feature>
<dbReference type="GO" id="GO:0051607">
    <property type="term" value="P:defense response to virus"/>
    <property type="evidence" value="ECO:0007669"/>
    <property type="project" value="UniProtKB-KW"/>
</dbReference>
<keyword evidence="8 9" id="KW-0464">Manganese</keyword>
<dbReference type="GO" id="GO:0004527">
    <property type="term" value="F:exonuclease activity"/>
    <property type="evidence" value="ECO:0007669"/>
    <property type="project" value="UniProtKB-KW"/>
</dbReference>
<keyword evidence="7 9" id="KW-0051">Antiviral defense</keyword>
<keyword evidence="5 9" id="KW-0408">Iron</keyword>
<comment type="similarity">
    <text evidence="9">Belongs to the CRISPR-associated exonuclease Cas4 family.</text>
</comment>
<dbReference type="EMBL" id="FNNG01000005">
    <property type="protein sequence ID" value="SDW90706.1"/>
    <property type="molecule type" value="Genomic_DNA"/>
</dbReference>
<dbReference type="InterPro" id="IPR011604">
    <property type="entry name" value="PDDEXK-like_dom_sf"/>
</dbReference>
<evidence type="ECO:0000313" key="12">
    <source>
        <dbReference type="Proteomes" id="UP000198828"/>
    </source>
</evidence>
<dbReference type="Proteomes" id="UP000198828">
    <property type="component" value="Unassembled WGS sequence"/>
</dbReference>
<evidence type="ECO:0000256" key="6">
    <source>
        <dbReference type="ARBA" id="ARBA00023014"/>
    </source>
</evidence>
<dbReference type="NCBIfam" id="TIGR00372">
    <property type="entry name" value="cas4"/>
    <property type="match status" value="1"/>
</dbReference>
<comment type="cofactor">
    <cofactor evidence="9">
        <name>iron-sulfur cluster</name>
        <dbReference type="ChEBI" id="CHEBI:30408"/>
    </cofactor>
</comment>
<dbReference type="GO" id="GO:0046872">
    <property type="term" value="F:metal ion binding"/>
    <property type="evidence" value="ECO:0007669"/>
    <property type="project" value="UniProtKB-KW"/>
</dbReference>
<dbReference type="PANTHER" id="PTHR37168">
    <property type="entry name" value="CRISPR-ASSOCIATED EXONUCLEASE CAS4"/>
    <property type="match status" value="1"/>
</dbReference>
<comment type="cofactor">
    <cofactor evidence="9">
        <name>Mg(2+)</name>
        <dbReference type="ChEBI" id="CHEBI:18420"/>
    </cofactor>
    <cofactor evidence="9">
        <name>Mn(2+)</name>
        <dbReference type="ChEBI" id="CHEBI:29035"/>
    </cofactor>
    <text evidence="9">Mg(2+) or Mn(2+) required for ssDNA cleavage activity.</text>
</comment>
<keyword evidence="2 9" id="KW-0479">Metal-binding</keyword>
<evidence type="ECO:0000256" key="1">
    <source>
        <dbReference type="ARBA" id="ARBA00022722"/>
    </source>
</evidence>
<dbReference type="Pfam" id="PF01930">
    <property type="entry name" value="Cas_Cas4"/>
    <property type="match status" value="1"/>
</dbReference>
<keyword evidence="4 9" id="KW-0269">Exonuclease</keyword>
<dbReference type="EC" id="3.1.12.1" evidence="9"/>
<keyword evidence="3 9" id="KW-0378">Hydrolase</keyword>
<organism evidence="11 12">
    <name type="scientific">Tepidimicrobium xylanilyticum</name>
    <dbReference type="NCBI Taxonomy" id="1123352"/>
    <lineage>
        <taxon>Bacteria</taxon>
        <taxon>Bacillati</taxon>
        <taxon>Bacillota</taxon>
        <taxon>Tissierellia</taxon>
        <taxon>Tissierellales</taxon>
        <taxon>Tepidimicrobiaceae</taxon>
        <taxon>Tepidimicrobium</taxon>
    </lineage>
</organism>
<evidence type="ECO:0000256" key="8">
    <source>
        <dbReference type="ARBA" id="ARBA00023211"/>
    </source>
</evidence>
<dbReference type="OrthoDB" id="9794720at2"/>
<protein>
    <recommendedName>
        <fullName evidence="9">CRISPR-associated exonuclease Cas4</fullName>
        <ecNumber evidence="9">3.1.12.1</ecNumber>
    </recommendedName>
</protein>
<dbReference type="PANTHER" id="PTHR37168:SF2">
    <property type="entry name" value="CRISPR-ASSOCIATED EXONUCLEASE CAS4"/>
    <property type="match status" value="1"/>
</dbReference>
<keyword evidence="12" id="KW-1185">Reference proteome</keyword>
<keyword evidence="1 9" id="KW-0540">Nuclease</keyword>
<evidence type="ECO:0000256" key="5">
    <source>
        <dbReference type="ARBA" id="ARBA00023004"/>
    </source>
</evidence>
<name>A0A1H2XD85_9FIRM</name>
<dbReference type="RefSeq" id="WP_093752203.1">
    <property type="nucleotide sequence ID" value="NZ_FNNG01000005.1"/>
</dbReference>
<keyword evidence="6 9" id="KW-0411">Iron-sulfur</keyword>
<reference evidence="11 12" key="1">
    <citation type="submission" date="2016-10" db="EMBL/GenBank/DDBJ databases">
        <authorList>
            <person name="de Groot N.N."/>
        </authorList>
    </citation>
    <scope>NUCLEOTIDE SEQUENCE [LARGE SCALE GENOMIC DNA]</scope>
    <source>
        <strain evidence="11 12">DSM 23310</strain>
    </source>
</reference>
<evidence type="ECO:0000256" key="4">
    <source>
        <dbReference type="ARBA" id="ARBA00022839"/>
    </source>
</evidence>
<evidence type="ECO:0000256" key="2">
    <source>
        <dbReference type="ARBA" id="ARBA00022723"/>
    </source>
</evidence>
<evidence type="ECO:0000256" key="7">
    <source>
        <dbReference type="ARBA" id="ARBA00023118"/>
    </source>
</evidence>
<proteinExistence type="inferred from homology"/>